<feature type="signal peptide" evidence="1">
    <location>
        <begin position="1"/>
        <end position="16"/>
    </location>
</feature>
<evidence type="ECO:0000313" key="3">
    <source>
        <dbReference type="Proteomes" id="UP000265520"/>
    </source>
</evidence>
<dbReference type="Proteomes" id="UP000265520">
    <property type="component" value="Unassembled WGS sequence"/>
</dbReference>
<feature type="non-terminal residue" evidence="2">
    <location>
        <position position="39"/>
    </location>
</feature>
<reference evidence="2 3" key="1">
    <citation type="journal article" date="2018" name="Front. Plant Sci.">
        <title>Red Clover (Trifolium pratense) and Zigzag Clover (T. medium) - A Picture of Genomic Similarities and Differences.</title>
        <authorList>
            <person name="Dluhosova J."/>
            <person name="Istvanek J."/>
            <person name="Nedelnik J."/>
            <person name="Repkova J."/>
        </authorList>
    </citation>
    <scope>NUCLEOTIDE SEQUENCE [LARGE SCALE GENOMIC DNA]</scope>
    <source>
        <strain evidence="3">cv. 10/8</strain>
        <tissue evidence="2">Leaf</tissue>
    </source>
</reference>
<name>A0A392VEN7_9FABA</name>
<evidence type="ECO:0000256" key="1">
    <source>
        <dbReference type="SAM" id="SignalP"/>
    </source>
</evidence>
<dbReference type="EMBL" id="LXQA011137175">
    <property type="protein sequence ID" value="MCI86317.1"/>
    <property type="molecule type" value="Genomic_DNA"/>
</dbReference>
<feature type="chain" id="PRO_5017416063" description="Lipoprotein" evidence="1">
    <location>
        <begin position="17"/>
        <end position="39"/>
    </location>
</feature>
<evidence type="ECO:0000313" key="2">
    <source>
        <dbReference type="EMBL" id="MCI86317.1"/>
    </source>
</evidence>
<protein>
    <recommendedName>
        <fullName evidence="4">Lipoprotein</fullName>
    </recommendedName>
</protein>
<sequence>MLFFGCPMISVICACAGVSAPCAELSFWAGWFSGSCAAR</sequence>
<accession>A0A392VEN7</accession>
<comment type="caution">
    <text evidence="2">The sequence shown here is derived from an EMBL/GenBank/DDBJ whole genome shotgun (WGS) entry which is preliminary data.</text>
</comment>
<proteinExistence type="predicted"/>
<keyword evidence="3" id="KW-1185">Reference proteome</keyword>
<organism evidence="2 3">
    <name type="scientific">Trifolium medium</name>
    <dbReference type="NCBI Taxonomy" id="97028"/>
    <lineage>
        <taxon>Eukaryota</taxon>
        <taxon>Viridiplantae</taxon>
        <taxon>Streptophyta</taxon>
        <taxon>Embryophyta</taxon>
        <taxon>Tracheophyta</taxon>
        <taxon>Spermatophyta</taxon>
        <taxon>Magnoliopsida</taxon>
        <taxon>eudicotyledons</taxon>
        <taxon>Gunneridae</taxon>
        <taxon>Pentapetalae</taxon>
        <taxon>rosids</taxon>
        <taxon>fabids</taxon>
        <taxon>Fabales</taxon>
        <taxon>Fabaceae</taxon>
        <taxon>Papilionoideae</taxon>
        <taxon>50 kb inversion clade</taxon>
        <taxon>NPAAA clade</taxon>
        <taxon>Hologalegina</taxon>
        <taxon>IRL clade</taxon>
        <taxon>Trifolieae</taxon>
        <taxon>Trifolium</taxon>
    </lineage>
</organism>
<dbReference type="AlphaFoldDB" id="A0A392VEN7"/>
<evidence type="ECO:0008006" key="4">
    <source>
        <dbReference type="Google" id="ProtNLM"/>
    </source>
</evidence>
<keyword evidence="1" id="KW-0732">Signal</keyword>